<keyword evidence="1" id="KW-0175">Coiled coil</keyword>
<name>A0A8B6E8I9_MYTGA</name>
<feature type="coiled-coil region" evidence="1">
    <location>
        <begin position="306"/>
        <end position="367"/>
    </location>
</feature>
<dbReference type="Pfam" id="PF20720">
    <property type="entry name" value="nSTAND3"/>
    <property type="match status" value="1"/>
</dbReference>
<evidence type="ECO:0000259" key="2">
    <source>
        <dbReference type="Pfam" id="PF20720"/>
    </source>
</evidence>
<comment type="caution">
    <text evidence="3">The sequence shown here is derived from an EMBL/GenBank/DDBJ whole genome shotgun (WGS) entry which is preliminary data.</text>
</comment>
<evidence type="ECO:0000313" key="4">
    <source>
        <dbReference type="Proteomes" id="UP000596742"/>
    </source>
</evidence>
<evidence type="ECO:0000256" key="1">
    <source>
        <dbReference type="SAM" id="Coils"/>
    </source>
</evidence>
<dbReference type="InterPro" id="IPR027417">
    <property type="entry name" value="P-loop_NTPase"/>
</dbReference>
<dbReference type="EMBL" id="UYJE01004632">
    <property type="protein sequence ID" value="VDI29793.1"/>
    <property type="molecule type" value="Genomic_DNA"/>
</dbReference>
<keyword evidence="4" id="KW-1185">Reference proteome</keyword>
<dbReference type="SUPFAM" id="SSF52540">
    <property type="entry name" value="P-loop containing nucleoside triphosphate hydrolases"/>
    <property type="match status" value="1"/>
</dbReference>
<dbReference type="Proteomes" id="UP000596742">
    <property type="component" value="Unassembled WGS sequence"/>
</dbReference>
<protein>
    <recommendedName>
        <fullName evidence="2">Novel STAND NTPase 3 domain-containing protein</fullName>
    </recommendedName>
</protein>
<accession>A0A8B6E8I9</accession>
<reference evidence="3" key="1">
    <citation type="submission" date="2018-11" db="EMBL/GenBank/DDBJ databases">
        <authorList>
            <person name="Alioto T."/>
            <person name="Alioto T."/>
        </authorList>
    </citation>
    <scope>NUCLEOTIDE SEQUENCE</scope>
</reference>
<feature type="domain" description="Novel STAND NTPase 3" evidence="2">
    <location>
        <begin position="400"/>
        <end position="556"/>
    </location>
</feature>
<organism evidence="3 4">
    <name type="scientific">Mytilus galloprovincialis</name>
    <name type="common">Mediterranean mussel</name>
    <dbReference type="NCBI Taxonomy" id="29158"/>
    <lineage>
        <taxon>Eukaryota</taxon>
        <taxon>Metazoa</taxon>
        <taxon>Spiralia</taxon>
        <taxon>Lophotrochozoa</taxon>
        <taxon>Mollusca</taxon>
        <taxon>Bivalvia</taxon>
        <taxon>Autobranchia</taxon>
        <taxon>Pteriomorphia</taxon>
        <taxon>Mytilida</taxon>
        <taxon>Mytiloidea</taxon>
        <taxon>Mytilidae</taxon>
        <taxon>Mytilinae</taxon>
        <taxon>Mytilus</taxon>
    </lineage>
</organism>
<sequence length="1435" mass="168821">MSLSTLRKNFYRIASLIIDHGAESMRCLLDQFIQTKYRMSFRDFVSNHQHEIYHHFNNGICCLCSKSHRRPFKTIISAWQMEKLFDIKNPKLSGHKYSSKCEYCCSIVKSTLQIQDIDITLLRFILVTYFEEEFWQSCFTSGMLFHDYLNTHKHDIFHLLQLNTPCCLCLAHPGYTTMVLTEKDRLNRTQWETMFNTSELPCTQHRNNCPNGKPLKPCSVSATKGIRPSDLDGRARMIILSKFCAMMRHIDVLVNARNTAYAHAVKGELSDKDFKRLWLEIVDAIVYISKDTGTHISRSQSILELLENSQDKCACIQEQCLELEKMKDDNNVLQECRKLYDTVGLIKDEISTKLQQIELQIKDFESTLTDVIKGDFLMQLKEYSDNSRKEIELHEQDEIYVKTASISTVTEQLDRKNIVILIGRAGIGKSTTALQIASIFQQKGYTAMKLEHNLAQNFKTYFVSKNKQLIIFEDLFGRANVRYNEDMHSNLLDVLKPHIYKGISKFIITVRSYNFTDIDEIVAHHKILSEAAVVSLNGNFGLSTMEKEKVLTSHAKHYGLKIDWFQMQKIIKTDPYLGFPQACHLFCSCKNFYDMGYKFFTSPTEELQKEIRHLKRLGNNDIDSALQYCVLVSLMFDTASENRFGTEISEVIGKDYDKLNCFKNVNVSIIAFLYYSLFKTKVTITTDDLKDICNDLCNKYIKTDINYTSYEFQHNTLFQAVLSSFWDTTTMTNIIKYCSYNILSEYVRSYDCPLENNTNYLIVPQSNCSTLANRLCELFHSDRWTYIYKNPVNDSEFTLRLLNEKLSNWYAIKQNMLNCKWNTLFKCIRPSNVKWKSNTICIHSNDKYLIERLIDELGSSFMYLERQVQSYIDKHAFGGFLEDYYNALIERLKIKNDIKYAWDFIRSCVLPIMCKVTNANFSTLKNNRWLLKTIIKMFLLPKLEIWNHQTFEMKHYIEKYGSKQFVMDLNEKFTGLFQSRSNVDNYTWDVIYCFVRPSQFTIPNGKIGTITHDSWLIQRMIGMLVESIADKTSVNQDNDEYYDELKGEPNKAVLEINNYIRMYECDEFVKHFNKTLIKWFQSNKNFKKNSWIFVEYFIRPSSFIIDNGQKDPNTNDRQIIQLLMNILTDSTAEKEWEVKHYIERYGCKQFVSDFNAELLQWFKSEFNVVNCAWKLIYHFIRPTSFKIEIIRPSLFNTGKGQIGSHTNDSWLIDKLISTLIKYQAPQVWEIQFYIQNYGCEHFVKDFNEKLMVAFQSETNVLNCIWKVIDCFVRPVSFQIKKGELGTFTDDKLLTERLINELVTPTALRVWEVTQYIEKYGCEIFDNSFNKKLKEWILQNMTNCYWHLFNSVVRPHSDTLRGEKIRICIDDEHIIAYMFAKLEQTKHVYSVKSYIRSYGSTKFIKAFNEKLREKVKTFNDLDQICTWESLEHYFLS</sequence>
<proteinExistence type="predicted"/>
<evidence type="ECO:0000313" key="3">
    <source>
        <dbReference type="EMBL" id="VDI29793.1"/>
    </source>
</evidence>
<dbReference type="Gene3D" id="3.40.50.300">
    <property type="entry name" value="P-loop containing nucleotide triphosphate hydrolases"/>
    <property type="match status" value="1"/>
</dbReference>
<gene>
    <name evidence="3" type="ORF">MGAL_10B014799</name>
</gene>
<dbReference type="InterPro" id="IPR049050">
    <property type="entry name" value="nSTAND3"/>
</dbReference>
<dbReference type="OrthoDB" id="6186390at2759"/>